<evidence type="ECO:0000313" key="1">
    <source>
        <dbReference type="EMBL" id="KAH3873446.1"/>
    </source>
</evidence>
<dbReference type="AlphaFoldDB" id="A0A9D4MDZ8"/>
<name>A0A9D4MDZ8_DREPO</name>
<protein>
    <submittedName>
        <fullName evidence="1">Uncharacterized protein</fullName>
    </submittedName>
</protein>
<proteinExistence type="predicted"/>
<reference evidence="1" key="1">
    <citation type="journal article" date="2019" name="bioRxiv">
        <title>The Genome of the Zebra Mussel, Dreissena polymorpha: A Resource for Invasive Species Research.</title>
        <authorList>
            <person name="McCartney M.A."/>
            <person name="Auch B."/>
            <person name="Kono T."/>
            <person name="Mallez S."/>
            <person name="Zhang Y."/>
            <person name="Obille A."/>
            <person name="Becker A."/>
            <person name="Abrahante J.E."/>
            <person name="Garbe J."/>
            <person name="Badalamenti J.P."/>
            <person name="Herman A."/>
            <person name="Mangelson H."/>
            <person name="Liachko I."/>
            <person name="Sullivan S."/>
            <person name="Sone E.D."/>
            <person name="Koren S."/>
            <person name="Silverstein K.A.T."/>
            <person name="Beckman K.B."/>
            <person name="Gohl D.M."/>
        </authorList>
    </citation>
    <scope>NUCLEOTIDE SEQUENCE</scope>
    <source>
        <strain evidence="1">Duluth1</strain>
        <tissue evidence="1">Whole animal</tissue>
    </source>
</reference>
<sequence>MFTSANSHRKPTAFKDIIESVLWIKPERGIFRGVYEPRPPDRQTDTIPWMNPGLLIARLTPYTGLLIA</sequence>
<accession>A0A9D4MDZ8</accession>
<comment type="caution">
    <text evidence="1">The sequence shown here is derived from an EMBL/GenBank/DDBJ whole genome shotgun (WGS) entry which is preliminary data.</text>
</comment>
<dbReference type="Proteomes" id="UP000828390">
    <property type="component" value="Unassembled WGS sequence"/>
</dbReference>
<evidence type="ECO:0000313" key="2">
    <source>
        <dbReference type="Proteomes" id="UP000828390"/>
    </source>
</evidence>
<dbReference type="EMBL" id="JAIWYP010000002">
    <property type="protein sequence ID" value="KAH3873446.1"/>
    <property type="molecule type" value="Genomic_DNA"/>
</dbReference>
<reference evidence="1" key="2">
    <citation type="submission" date="2020-11" db="EMBL/GenBank/DDBJ databases">
        <authorList>
            <person name="McCartney M.A."/>
            <person name="Auch B."/>
            <person name="Kono T."/>
            <person name="Mallez S."/>
            <person name="Becker A."/>
            <person name="Gohl D.M."/>
            <person name="Silverstein K.A.T."/>
            <person name="Koren S."/>
            <person name="Bechman K.B."/>
            <person name="Herman A."/>
            <person name="Abrahante J.E."/>
            <person name="Garbe J."/>
        </authorList>
    </citation>
    <scope>NUCLEOTIDE SEQUENCE</scope>
    <source>
        <strain evidence="1">Duluth1</strain>
        <tissue evidence="1">Whole animal</tissue>
    </source>
</reference>
<organism evidence="1 2">
    <name type="scientific">Dreissena polymorpha</name>
    <name type="common">Zebra mussel</name>
    <name type="synonym">Mytilus polymorpha</name>
    <dbReference type="NCBI Taxonomy" id="45954"/>
    <lineage>
        <taxon>Eukaryota</taxon>
        <taxon>Metazoa</taxon>
        <taxon>Spiralia</taxon>
        <taxon>Lophotrochozoa</taxon>
        <taxon>Mollusca</taxon>
        <taxon>Bivalvia</taxon>
        <taxon>Autobranchia</taxon>
        <taxon>Heteroconchia</taxon>
        <taxon>Euheterodonta</taxon>
        <taxon>Imparidentia</taxon>
        <taxon>Neoheterodontei</taxon>
        <taxon>Myida</taxon>
        <taxon>Dreissenoidea</taxon>
        <taxon>Dreissenidae</taxon>
        <taxon>Dreissena</taxon>
    </lineage>
</organism>
<gene>
    <name evidence="1" type="ORF">DPMN_036681</name>
</gene>
<keyword evidence="2" id="KW-1185">Reference proteome</keyword>